<sequence length="76" mass="8903">MTSGKSTKIKSSFIRFGIRTYFFDVNKSNERKYLKITEAKFMGEGKDRIYNSFLLFPDNVKDFQKNLSEAVSYLVN</sequence>
<evidence type="ECO:0000256" key="2">
    <source>
        <dbReference type="ARBA" id="ARBA00023125"/>
    </source>
</evidence>
<name>A0A1F5ZKL0_9BACT</name>
<comment type="caution">
    <text evidence="3">The sequence shown here is derived from an EMBL/GenBank/DDBJ whole genome shotgun (WGS) entry which is preliminary data.</text>
</comment>
<dbReference type="GO" id="GO:0032422">
    <property type="term" value="F:purine-rich negative regulatory element binding"/>
    <property type="evidence" value="ECO:0007669"/>
    <property type="project" value="InterPro"/>
</dbReference>
<gene>
    <name evidence="3" type="ORF">A2773_01695</name>
</gene>
<dbReference type="Gene3D" id="3.10.450.700">
    <property type="match status" value="1"/>
</dbReference>
<dbReference type="Proteomes" id="UP000177383">
    <property type="component" value="Unassembled WGS sequence"/>
</dbReference>
<comment type="similarity">
    <text evidence="1">Belongs to the PUR DNA-binding protein family.</text>
</comment>
<evidence type="ECO:0000313" key="3">
    <source>
        <dbReference type="EMBL" id="OGG12903.1"/>
    </source>
</evidence>
<dbReference type="Pfam" id="PF11680">
    <property type="entry name" value="DUF3276"/>
    <property type="match status" value="1"/>
</dbReference>
<dbReference type="GO" id="GO:0000977">
    <property type="term" value="F:RNA polymerase II transcription regulatory region sequence-specific DNA binding"/>
    <property type="evidence" value="ECO:0007669"/>
    <property type="project" value="InterPro"/>
</dbReference>
<dbReference type="STRING" id="1798375.A2773_01695"/>
<organism evidence="3 4">
    <name type="scientific">Candidatus Gottesmanbacteria bacterium RIFCSPHIGHO2_01_FULL_39_10</name>
    <dbReference type="NCBI Taxonomy" id="1798375"/>
    <lineage>
        <taxon>Bacteria</taxon>
        <taxon>Candidatus Gottesmaniibacteriota</taxon>
    </lineage>
</organism>
<protein>
    <submittedName>
        <fullName evidence="3">Uncharacterized protein</fullName>
    </submittedName>
</protein>
<keyword evidence="2" id="KW-0238">DNA-binding</keyword>
<accession>A0A1F5ZKL0</accession>
<dbReference type="InterPro" id="IPR006628">
    <property type="entry name" value="PUR-bd_fam"/>
</dbReference>
<dbReference type="AlphaFoldDB" id="A0A1F5ZKL0"/>
<reference evidence="3 4" key="1">
    <citation type="journal article" date="2016" name="Nat. Commun.">
        <title>Thousands of microbial genomes shed light on interconnected biogeochemical processes in an aquifer system.</title>
        <authorList>
            <person name="Anantharaman K."/>
            <person name="Brown C.T."/>
            <person name="Hug L.A."/>
            <person name="Sharon I."/>
            <person name="Castelle C.J."/>
            <person name="Probst A.J."/>
            <person name="Thomas B.C."/>
            <person name="Singh A."/>
            <person name="Wilkins M.J."/>
            <person name="Karaoz U."/>
            <person name="Brodie E.L."/>
            <person name="Williams K.H."/>
            <person name="Hubbard S.S."/>
            <person name="Banfield J.F."/>
        </authorList>
    </citation>
    <scope>NUCLEOTIDE SEQUENCE [LARGE SCALE GENOMIC DNA]</scope>
</reference>
<dbReference type="EMBL" id="MFJE01000068">
    <property type="protein sequence ID" value="OGG12903.1"/>
    <property type="molecule type" value="Genomic_DNA"/>
</dbReference>
<evidence type="ECO:0000313" key="4">
    <source>
        <dbReference type="Proteomes" id="UP000177383"/>
    </source>
</evidence>
<evidence type="ECO:0000256" key="1">
    <source>
        <dbReference type="ARBA" id="ARBA00009251"/>
    </source>
</evidence>
<proteinExistence type="inferred from homology"/>